<dbReference type="Pfam" id="PF01381">
    <property type="entry name" value="HTH_3"/>
    <property type="match status" value="1"/>
</dbReference>
<dbReference type="SMART" id="SM00530">
    <property type="entry name" value="HTH_XRE"/>
    <property type="match status" value="1"/>
</dbReference>
<keyword evidence="3" id="KW-1185">Reference proteome</keyword>
<feature type="domain" description="HTH cro/C1-type" evidence="1">
    <location>
        <begin position="7"/>
        <end position="60"/>
    </location>
</feature>
<dbReference type="Pfam" id="PF00717">
    <property type="entry name" value="Peptidase_S24"/>
    <property type="match status" value="1"/>
</dbReference>
<dbReference type="PROSITE" id="PS50943">
    <property type="entry name" value="HTH_CROC1"/>
    <property type="match status" value="1"/>
</dbReference>
<dbReference type="EMBL" id="GL379591">
    <property type="protein sequence ID" value="EFL92073.1"/>
    <property type="molecule type" value="Genomic_DNA"/>
</dbReference>
<evidence type="ECO:0000259" key="1">
    <source>
        <dbReference type="PROSITE" id="PS50943"/>
    </source>
</evidence>
<dbReference type="RefSeq" id="WP_006704790.1">
    <property type="nucleotide sequence ID" value="NZ_CAWLGB010000003.1"/>
</dbReference>
<evidence type="ECO:0000313" key="3">
    <source>
        <dbReference type="Proteomes" id="UP000005726"/>
    </source>
</evidence>
<proteinExistence type="predicted"/>
<dbReference type="HOGENOM" id="CLU_066192_1_3_6"/>
<dbReference type="InterPro" id="IPR015927">
    <property type="entry name" value="Peptidase_S24_S26A/B/C"/>
</dbReference>
<dbReference type="InterPro" id="IPR010982">
    <property type="entry name" value="Lambda_DNA-bd_dom_sf"/>
</dbReference>
<dbReference type="STRING" id="663321.REG_1054"/>
<dbReference type="PANTHER" id="PTHR33516">
    <property type="entry name" value="LEXA REPRESSOR"/>
    <property type="match status" value="1"/>
</dbReference>
<dbReference type="CDD" id="cd06529">
    <property type="entry name" value="S24_LexA-like"/>
    <property type="match status" value="1"/>
</dbReference>
<dbReference type="InterPro" id="IPR050077">
    <property type="entry name" value="LexA_repressor"/>
</dbReference>
<dbReference type="CDD" id="cd00093">
    <property type="entry name" value="HTH_XRE"/>
    <property type="match status" value="1"/>
</dbReference>
<dbReference type="PANTHER" id="PTHR33516:SF2">
    <property type="entry name" value="LEXA REPRESSOR-RELATED"/>
    <property type="match status" value="1"/>
</dbReference>
<dbReference type="InterPro" id="IPR039418">
    <property type="entry name" value="LexA-like"/>
</dbReference>
<evidence type="ECO:0000313" key="2">
    <source>
        <dbReference type="EMBL" id="EFL92073.1"/>
    </source>
</evidence>
<gene>
    <name evidence="2" type="primary">CI</name>
    <name evidence="2" type="ORF">REG_1054</name>
</gene>
<dbReference type="Proteomes" id="UP000005726">
    <property type="component" value="Unassembled WGS sequence"/>
</dbReference>
<dbReference type="AlphaFoldDB" id="E0WSE7"/>
<sequence length="215" mass="24395">MSIADRVRSRRTELGLTQKDLAKRVDTSQQAIEQLENGKTKRPRYLPELANALNCQLYWLLNGGEHKDKPNNVAYITPHKRTKVYPLIRWAQARNWSESIEPYYNLSEIEEWPESAAHVMGEAFWLRVKGDSMTSLIGVSVSENTLILVDTGREVKDGNLVIAKLTDANEATFKKYIIDAGKNYLKPLNPSYPLIPINGNCQIIGVVIEAKMRLI</sequence>
<protein>
    <submittedName>
        <fullName evidence="2">Putative prophage repressor CI</fullName>
    </submittedName>
</protein>
<organism evidence="2 3">
    <name type="scientific">Candidatus Regiella insecticola LSR1</name>
    <dbReference type="NCBI Taxonomy" id="663321"/>
    <lineage>
        <taxon>Bacteria</taxon>
        <taxon>Pseudomonadati</taxon>
        <taxon>Pseudomonadota</taxon>
        <taxon>Gammaproteobacteria</taxon>
        <taxon>Enterobacterales</taxon>
        <taxon>Enterobacteriaceae</taxon>
        <taxon>aphid secondary symbionts</taxon>
        <taxon>Candidatus Regiella</taxon>
    </lineage>
</organism>
<dbReference type="eggNOG" id="COG1974">
    <property type="taxonomic scope" value="Bacteria"/>
</dbReference>
<dbReference type="InterPro" id="IPR001387">
    <property type="entry name" value="Cro/C1-type_HTH"/>
</dbReference>
<dbReference type="Gene3D" id="1.10.260.40">
    <property type="entry name" value="lambda repressor-like DNA-binding domains"/>
    <property type="match status" value="1"/>
</dbReference>
<dbReference type="Gene3D" id="2.10.109.10">
    <property type="entry name" value="Umud Fragment, subunit A"/>
    <property type="match status" value="1"/>
</dbReference>
<reference evidence="2" key="1">
    <citation type="journal article" date="2009" name="Environ. Microbiol.">
        <title>Dynamics of genome evolution in facultative symbionts of aphids.</title>
        <authorList>
            <person name="Degnan P.H."/>
            <person name="Leonardo T.E."/>
            <person name="Cass B.N."/>
            <person name="Hurwitz B."/>
            <person name="Stern D."/>
            <person name="Gibbs R.A."/>
            <person name="Richards S."/>
            <person name="Moran N.A."/>
        </authorList>
    </citation>
    <scope>NUCLEOTIDE SEQUENCE [LARGE SCALE GENOMIC DNA]</scope>
    <source>
        <strain evidence="2">LSR1</strain>
    </source>
</reference>
<dbReference type="SUPFAM" id="SSF47413">
    <property type="entry name" value="lambda repressor-like DNA-binding domains"/>
    <property type="match status" value="1"/>
</dbReference>
<name>E0WSE7_9ENTR</name>
<dbReference type="InterPro" id="IPR036286">
    <property type="entry name" value="LexA/Signal_pep-like_sf"/>
</dbReference>
<dbReference type="GO" id="GO:0003677">
    <property type="term" value="F:DNA binding"/>
    <property type="evidence" value="ECO:0007669"/>
    <property type="project" value="InterPro"/>
</dbReference>
<accession>E0WSE7</accession>
<dbReference type="SUPFAM" id="SSF51306">
    <property type="entry name" value="LexA/Signal peptidase"/>
    <property type="match status" value="1"/>
</dbReference>